<dbReference type="GO" id="GO:0009570">
    <property type="term" value="C:chloroplast stroma"/>
    <property type="evidence" value="ECO:0007669"/>
    <property type="project" value="TreeGrafter"/>
</dbReference>
<dbReference type="GO" id="GO:0045727">
    <property type="term" value="P:positive regulation of translation"/>
    <property type="evidence" value="ECO:0007669"/>
    <property type="project" value="TreeGrafter"/>
</dbReference>
<comment type="similarity">
    <text evidence="1">Belongs to the PPR family. P subfamily.</text>
</comment>
<gene>
    <name evidence="4" type="ORF">OLEA9_A046039</name>
</gene>
<name>A0A8S0U6Y1_OLEEU</name>
<proteinExistence type="inferred from homology"/>
<dbReference type="AlphaFoldDB" id="A0A8S0U6Y1"/>
<dbReference type="EMBL" id="CACTIH010007404">
    <property type="protein sequence ID" value="CAA3012527.1"/>
    <property type="molecule type" value="Genomic_DNA"/>
</dbReference>
<sequence>MKSLRFGRQFQHIEDLAFEMIENGVEIDNITYSTIITCAKRYNLFDKAVEWFARMFKTGLMPDEATYPAILDVYAKLSKVEEAMSLYERGKARGWKPDPIAFGVLGKMLEDMKSLGVQLNLVVNKKLEVVGKAGKAGLARSLFEEMVDSGIAPDEKTLTALIKIYGKARLAKDALELWEPMRSNGWPMNFILSNSVMCADIGLVEEAKKLFEEMKGSEKCRPDSWRYTAMLNIYGSGGNVEKAMALSGGSMSVAHTAYQKWMSSLLKIVQCTLELELKFSQGLATAFASPVEKLAVPFRERGKGRFFHYNSRRSTIMDETKRPFSCGHSMN</sequence>
<comment type="caution">
    <text evidence="4">The sequence shown here is derived from an EMBL/GenBank/DDBJ whole genome shotgun (WGS) entry which is preliminary data.</text>
</comment>
<dbReference type="PANTHER" id="PTHR47447">
    <property type="entry name" value="OS03G0856100 PROTEIN"/>
    <property type="match status" value="1"/>
</dbReference>
<dbReference type="Pfam" id="PF01535">
    <property type="entry name" value="PPR"/>
    <property type="match status" value="2"/>
</dbReference>
<organism evidence="4 5">
    <name type="scientific">Olea europaea subsp. europaea</name>
    <dbReference type="NCBI Taxonomy" id="158383"/>
    <lineage>
        <taxon>Eukaryota</taxon>
        <taxon>Viridiplantae</taxon>
        <taxon>Streptophyta</taxon>
        <taxon>Embryophyta</taxon>
        <taxon>Tracheophyta</taxon>
        <taxon>Spermatophyta</taxon>
        <taxon>Magnoliopsida</taxon>
        <taxon>eudicotyledons</taxon>
        <taxon>Gunneridae</taxon>
        <taxon>Pentapetalae</taxon>
        <taxon>asterids</taxon>
        <taxon>lamiids</taxon>
        <taxon>Lamiales</taxon>
        <taxon>Oleaceae</taxon>
        <taxon>Oleeae</taxon>
        <taxon>Olea</taxon>
    </lineage>
</organism>
<dbReference type="InterPro" id="IPR002885">
    <property type="entry name" value="PPR_rpt"/>
</dbReference>
<evidence type="ECO:0000256" key="1">
    <source>
        <dbReference type="ARBA" id="ARBA00007626"/>
    </source>
</evidence>
<dbReference type="Proteomes" id="UP000594638">
    <property type="component" value="Unassembled WGS sequence"/>
</dbReference>
<dbReference type="InterPro" id="IPR011990">
    <property type="entry name" value="TPR-like_helical_dom_sf"/>
</dbReference>
<accession>A0A8S0U6Y1</accession>
<dbReference type="Gene3D" id="1.25.40.10">
    <property type="entry name" value="Tetratricopeptide repeat domain"/>
    <property type="match status" value="1"/>
</dbReference>
<feature type="repeat" description="PPR" evidence="3">
    <location>
        <begin position="154"/>
        <end position="188"/>
    </location>
</feature>
<dbReference type="PANTHER" id="PTHR47447:SF3">
    <property type="entry name" value="OS03G0856100 PROTEIN"/>
    <property type="match status" value="1"/>
</dbReference>
<evidence type="ECO:0000313" key="4">
    <source>
        <dbReference type="EMBL" id="CAA3012527.1"/>
    </source>
</evidence>
<dbReference type="Gramene" id="OE9A046039T1">
    <property type="protein sequence ID" value="OE9A046039C1"/>
    <property type="gene ID" value="OE9A046039"/>
</dbReference>
<keyword evidence="5" id="KW-1185">Reference proteome</keyword>
<dbReference type="GO" id="GO:0003729">
    <property type="term" value="F:mRNA binding"/>
    <property type="evidence" value="ECO:0007669"/>
    <property type="project" value="TreeGrafter"/>
</dbReference>
<dbReference type="PROSITE" id="PS51375">
    <property type="entry name" value="PPR"/>
    <property type="match status" value="3"/>
</dbReference>
<evidence type="ECO:0000313" key="5">
    <source>
        <dbReference type="Proteomes" id="UP000594638"/>
    </source>
</evidence>
<protein>
    <submittedName>
        <fullName evidence="4">Pentatricopeptide repeat-containing At5g46580, chloroplastic</fullName>
    </submittedName>
</protein>
<dbReference type="OrthoDB" id="185373at2759"/>
<dbReference type="GO" id="GO:0042134">
    <property type="term" value="F:rRNA primary transcript binding"/>
    <property type="evidence" value="ECO:0007669"/>
    <property type="project" value="TreeGrafter"/>
</dbReference>
<reference evidence="4 5" key="1">
    <citation type="submission" date="2019-12" db="EMBL/GenBank/DDBJ databases">
        <authorList>
            <person name="Alioto T."/>
            <person name="Alioto T."/>
            <person name="Gomez Garrido J."/>
        </authorList>
    </citation>
    <scope>NUCLEOTIDE SEQUENCE [LARGE SCALE GENOMIC DNA]</scope>
</reference>
<feature type="repeat" description="PPR" evidence="3">
    <location>
        <begin position="28"/>
        <end position="62"/>
    </location>
</feature>
<evidence type="ECO:0000256" key="2">
    <source>
        <dbReference type="ARBA" id="ARBA00022737"/>
    </source>
</evidence>
<dbReference type="NCBIfam" id="TIGR00756">
    <property type="entry name" value="PPR"/>
    <property type="match status" value="4"/>
</dbReference>
<keyword evidence="2" id="KW-0677">Repeat</keyword>
<dbReference type="Pfam" id="PF13812">
    <property type="entry name" value="PPR_3"/>
    <property type="match status" value="2"/>
</dbReference>
<feature type="repeat" description="PPR" evidence="3">
    <location>
        <begin position="63"/>
        <end position="97"/>
    </location>
</feature>
<evidence type="ECO:0000256" key="3">
    <source>
        <dbReference type="PROSITE-ProRule" id="PRU00708"/>
    </source>
</evidence>